<dbReference type="InterPro" id="IPR036460">
    <property type="entry name" value="Cu_amine_oxidase_C_sf"/>
</dbReference>
<dbReference type="PRINTS" id="PR00766">
    <property type="entry name" value="CUDAOXIDASE"/>
</dbReference>
<evidence type="ECO:0000313" key="13">
    <source>
        <dbReference type="EMBL" id="KAE9402028.1"/>
    </source>
</evidence>
<dbReference type="SUPFAM" id="SSF49998">
    <property type="entry name" value="Amine oxidase catalytic domain"/>
    <property type="match status" value="1"/>
</dbReference>
<evidence type="ECO:0000256" key="5">
    <source>
        <dbReference type="ARBA" id="ARBA00023002"/>
    </source>
</evidence>
<evidence type="ECO:0000256" key="3">
    <source>
        <dbReference type="ARBA" id="ARBA00022723"/>
    </source>
</evidence>
<organism evidence="13 14">
    <name type="scientific">Gymnopus androsaceus JB14</name>
    <dbReference type="NCBI Taxonomy" id="1447944"/>
    <lineage>
        <taxon>Eukaryota</taxon>
        <taxon>Fungi</taxon>
        <taxon>Dikarya</taxon>
        <taxon>Basidiomycota</taxon>
        <taxon>Agaricomycotina</taxon>
        <taxon>Agaricomycetes</taxon>
        <taxon>Agaricomycetidae</taxon>
        <taxon>Agaricales</taxon>
        <taxon>Marasmiineae</taxon>
        <taxon>Omphalotaceae</taxon>
        <taxon>Gymnopus</taxon>
    </lineage>
</organism>
<dbReference type="InterPro" id="IPR016182">
    <property type="entry name" value="Cu_amine_oxidase_N-reg"/>
</dbReference>
<dbReference type="SUPFAM" id="SSF54416">
    <property type="entry name" value="Amine oxidase N-terminal region"/>
    <property type="match status" value="2"/>
</dbReference>
<comment type="PTM">
    <text evidence="8 9">Topaquinone (TPQ) is generated by copper-dependent autoxidation of a specific tyrosyl residue.</text>
</comment>
<feature type="domain" description="DUF1965" evidence="12">
    <location>
        <begin position="272"/>
        <end position="315"/>
    </location>
</feature>
<dbReference type="GO" id="GO:0008131">
    <property type="term" value="F:primary methylamine oxidase activity"/>
    <property type="evidence" value="ECO:0007669"/>
    <property type="project" value="InterPro"/>
</dbReference>
<dbReference type="GO" id="GO:0005886">
    <property type="term" value="C:plasma membrane"/>
    <property type="evidence" value="ECO:0007669"/>
    <property type="project" value="TreeGrafter"/>
</dbReference>
<dbReference type="Pfam" id="PF01179">
    <property type="entry name" value="Cu_amine_oxid"/>
    <property type="match status" value="1"/>
</dbReference>
<feature type="transmembrane region" description="Helical" evidence="10">
    <location>
        <begin position="37"/>
        <end position="56"/>
    </location>
</feature>
<gene>
    <name evidence="13" type="ORF">BT96DRAFT_879882</name>
</gene>
<name>A0A6A4HXX7_9AGAR</name>
<evidence type="ECO:0000256" key="1">
    <source>
        <dbReference type="ARBA" id="ARBA00001935"/>
    </source>
</evidence>
<evidence type="ECO:0000259" key="11">
    <source>
        <dbReference type="Pfam" id="PF01179"/>
    </source>
</evidence>
<evidence type="ECO:0000256" key="6">
    <source>
        <dbReference type="ARBA" id="ARBA00023008"/>
    </source>
</evidence>
<dbReference type="Gene3D" id="3.10.450.40">
    <property type="match status" value="2"/>
</dbReference>
<dbReference type="PANTHER" id="PTHR10638:SF20">
    <property type="entry name" value="AMINE OXIDASE"/>
    <property type="match status" value="1"/>
</dbReference>
<evidence type="ECO:0000313" key="14">
    <source>
        <dbReference type="Proteomes" id="UP000799118"/>
    </source>
</evidence>
<dbReference type="AlphaFoldDB" id="A0A6A4HXX7"/>
<evidence type="ECO:0000256" key="10">
    <source>
        <dbReference type="SAM" id="Phobius"/>
    </source>
</evidence>
<comment type="cofactor">
    <cofactor evidence="9">
        <name>Cu cation</name>
        <dbReference type="ChEBI" id="CHEBI:23378"/>
    </cofactor>
    <text evidence="9">Contains 1 topaquinone per subunit.</text>
</comment>
<protein>
    <recommendedName>
        <fullName evidence="9">Amine oxidase</fullName>
        <ecNumber evidence="9">1.4.3.-</ecNumber>
    </recommendedName>
</protein>
<keyword evidence="4 7" id="KW-0801">TPQ</keyword>
<evidence type="ECO:0000259" key="12">
    <source>
        <dbReference type="Pfam" id="PF09248"/>
    </source>
</evidence>
<accession>A0A6A4HXX7</accession>
<evidence type="ECO:0000256" key="9">
    <source>
        <dbReference type="RuleBase" id="RU000672"/>
    </source>
</evidence>
<comment type="similarity">
    <text evidence="2 9">Belongs to the copper/topaquinone oxidase family.</text>
</comment>
<dbReference type="EMBL" id="ML769439">
    <property type="protein sequence ID" value="KAE9402028.1"/>
    <property type="molecule type" value="Genomic_DNA"/>
</dbReference>
<dbReference type="InterPro" id="IPR015328">
    <property type="entry name" value="DUF1965"/>
</dbReference>
<dbReference type="EC" id="1.4.3.-" evidence="9"/>
<keyword evidence="10" id="KW-0812">Transmembrane</keyword>
<feature type="domain" description="Copper amine oxidase catalytic" evidence="11">
    <location>
        <begin position="353"/>
        <end position="761"/>
    </location>
</feature>
<dbReference type="InterPro" id="IPR015798">
    <property type="entry name" value="Cu_amine_oxidase_C"/>
</dbReference>
<dbReference type="GO" id="GO:0005507">
    <property type="term" value="F:copper ion binding"/>
    <property type="evidence" value="ECO:0007669"/>
    <property type="project" value="InterPro"/>
</dbReference>
<feature type="active site" description="Proton acceptor" evidence="7">
    <location>
        <position position="427"/>
    </location>
</feature>
<dbReference type="Gene3D" id="2.70.98.20">
    <property type="entry name" value="Copper amine oxidase, catalytic domain"/>
    <property type="match status" value="1"/>
</dbReference>
<keyword evidence="5 9" id="KW-0560">Oxidoreductase</keyword>
<proteinExistence type="inferred from homology"/>
<dbReference type="Proteomes" id="UP000799118">
    <property type="component" value="Unassembled WGS sequence"/>
</dbReference>
<feature type="modified residue" description="2',4',5'-topaquinone" evidence="8">
    <location>
        <position position="510"/>
    </location>
</feature>
<evidence type="ECO:0000256" key="8">
    <source>
        <dbReference type="PIRSR" id="PIRSR600269-51"/>
    </source>
</evidence>
<keyword evidence="10" id="KW-1133">Transmembrane helix</keyword>
<evidence type="ECO:0000256" key="2">
    <source>
        <dbReference type="ARBA" id="ARBA00007983"/>
    </source>
</evidence>
<dbReference type="GO" id="GO:0009308">
    <property type="term" value="P:amine metabolic process"/>
    <property type="evidence" value="ECO:0007669"/>
    <property type="project" value="UniProtKB-UniRule"/>
</dbReference>
<dbReference type="GO" id="GO:0048038">
    <property type="term" value="F:quinone binding"/>
    <property type="evidence" value="ECO:0007669"/>
    <property type="project" value="InterPro"/>
</dbReference>
<dbReference type="InterPro" id="IPR000269">
    <property type="entry name" value="Cu_amine_oxidase"/>
</dbReference>
<evidence type="ECO:0000256" key="4">
    <source>
        <dbReference type="ARBA" id="ARBA00022772"/>
    </source>
</evidence>
<dbReference type="PANTHER" id="PTHR10638">
    <property type="entry name" value="COPPER AMINE OXIDASE"/>
    <property type="match status" value="1"/>
</dbReference>
<keyword evidence="6 9" id="KW-0186">Copper</keyword>
<evidence type="ECO:0000256" key="7">
    <source>
        <dbReference type="PIRSR" id="PIRSR600269-50"/>
    </source>
</evidence>
<feature type="active site" description="Schiff-base intermediate with substrate; via topaquinone" evidence="7">
    <location>
        <position position="510"/>
    </location>
</feature>
<keyword evidence="10" id="KW-0472">Membrane</keyword>
<dbReference type="Pfam" id="PF09248">
    <property type="entry name" value="DUF1965"/>
    <property type="match status" value="1"/>
</dbReference>
<comment type="cofactor">
    <cofactor evidence="1">
        <name>Cu cation</name>
        <dbReference type="ChEBI" id="CHEBI:23378"/>
    </cofactor>
</comment>
<dbReference type="OrthoDB" id="3341590at2759"/>
<reference evidence="13" key="1">
    <citation type="journal article" date="2019" name="Environ. Microbiol.">
        <title>Fungal ecological strategies reflected in gene transcription - a case study of two litter decomposers.</title>
        <authorList>
            <person name="Barbi F."/>
            <person name="Kohler A."/>
            <person name="Barry K."/>
            <person name="Baskaran P."/>
            <person name="Daum C."/>
            <person name="Fauchery L."/>
            <person name="Ihrmark K."/>
            <person name="Kuo A."/>
            <person name="LaButti K."/>
            <person name="Lipzen A."/>
            <person name="Morin E."/>
            <person name="Grigoriev I.V."/>
            <person name="Henrissat B."/>
            <person name="Lindahl B."/>
            <person name="Martin F."/>
        </authorList>
    </citation>
    <scope>NUCLEOTIDE SEQUENCE</scope>
    <source>
        <strain evidence="13">JB14</strain>
    </source>
</reference>
<sequence>MMFSRIGYQRLPTKESFNEGREESEDRRDSIISRRRPFGLVFILCAASLFCLFLIAPKTAHLFNITGNNDYGLEECAAPISLIAKPPAPINLWASLTIPEITEIQKWLEAPERQLNLTRGPVSRISDNVVFLIETYYPPKAEALAYLAGGSAPDKYAHVTIQHGGLEIPTVRNYLVGPLPVGKRTLIRPLTEIYHESEIPFNARGSINPLEFQQVKFITPELSDAMQELFGVTARGTENDTLILSVSGPFSFDGTSRKMWYSFLKNVAGSWLLPINFWQYVDVSGTDPSLWKVLKVVYNHQVFGSTEEFLDAFRNGTLIRSPDALITQDKDYSWASRKRVGKPRDLDQLPGPRSVSFAGLRFRVDRETQYISWMGWGMYLGFDRDMGLSLWDITLQGERIIYQLAPQEAIAQYAGNDPLQASTAWLDRHFGMGSSVENLLPGYDCPHEAVYLPATTYSAMGTIVRDKAICVFEQDTGRPVTRHFGYMDGEFGAVKGYMLTVRTISVVGNYDYEFDYMFHIDGTMEVRVSASGYLQGGYWESFQKGYDGKIRERSMGNLHDHVINYKVDLDISGIENSLLETTTAQEAVSQPWFEDDEWGSTVIQQKITKRILETEDNALLKYPTNFQGHYSIINQNQTNAWGMPRGYAIHGGYSPVHNTVNGARRLLNNANWARYNLAVSLQKDTEIASSSLWNQNLPGKPTVDFHKFFDGENITQEDLVVWINVGTHHLPHAEDSPNTKTTVALSSFLLTPLNYFDSDISLDSANAILLSAPSKAGDSWNFDDYDVNQGYTCIPQIPAPFEYPPPKVYDADGQLNEAVSLEDARKLAEMYHRMKVEL</sequence>
<keyword evidence="14" id="KW-1185">Reference proteome</keyword>
<keyword evidence="3 9" id="KW-0479">Metal-binding</keyword>